<sequence>MNCIPLFFELWAINPQNLKFIHKDYTHLLEIVSVAFNSGEAIDLGDISGAKLPHSYRLTNFPRVVDLVRRAVPLALEPENDQMKQEFKHLLEKKDDIDRLAHKQVRRILWSGLGFLMSQIGLFFRLTFWELSWDVMEPIAFFATTSGLLVSYTYFLVTSRDPTYQDFMERLFLSRRRKLCAKHKFDMERYLELQKHCKCPLEGPKLHNFSGLYNR</sequence>
<reference evidence="1" key="1">
    <citation type="submission" date="2021-05" db="EMBL/GenBank/DDBJ databases">
        <authorList>
            <person name="Scholz U."/>
            <person name="Mascher M."/>
            <person name="Fiebig A."/>
        </authorList>
    </citation>
    <scope>NUCLEOTIDE SEQUENCE [LARGE SCALE GENOMIC DNA]</scope>
</reference>
<accession>A0ACD5YIM9</accession>
<organism evidence="1 2">
    <name type="scientific">Avena sativa</name>
    <name type="common">Oat</name>
    <dbReference type="NCBI Taxonomy" id="4498"/>
    <lineage>
        <taxon>Eukaryota</taxon>
        <taxon>Viridiplantae</taxon>
        <taxon>Streptophyta</taxon>
        <taxon>Embryophyta</taxon>
        <taxon>Tracheophyta</taxon>
        <taxon>Spermatophyta</taxon>
        <taxon>Magnoliopsida</taxon>
        <taxon>Liliopsida</taxon>
        <taxon>Poales</taxon>
        <taxon>Poaceae</taxon>
        <taxon>BOP clade</taxon>
        <taxon>Pooideae</taxon>
        <taxon>Poodae</taxon>
        <taxon>Poeae</taxon>
        <taxon>Poeae Chloroplast Group 1 (Aveneae type)</taxon>
        <taxon>Aveninae</taxon>
        <taxon>Avena</taxon>
    </lineage>
</organism>
<reference evidence="1" key="2">
    <citation type="submission" date="2025-09" db="UniProtKB">
        <authorList>
            <consortium name="EnsemblPlants"/>
        </authorList>
    </citation>
    <scope>IDENTIFICATION</scope>
</reference>
<proteinExistence type="predicted"/>
<evidence type="ECO:0000313" key="2">
    <source>
        <dbReference type="Proteomes" id="UP001732700"/>
    </source>
</evidence>
<keyword evidence="2" id="KW-1185">Reference proteome</keyword>
<evidence type="ECO:0000313" key="1">
    <source>
        <dbReference type="EnsemblPlants" id="AVESA.00010b.r2.5DG0976290.1.CDS.1"/>
    </source>
</evidence>
<name>A0ACD5YIM9_AVESA</name>
<dbReference type="EnsemblPlants" id="AVESA.00010b.r2.5DG0976290.1">
    <property type="protein sequence ID" value="AVESA.00010b.r2.5DG0976290.1.CDS.1"/>
    <property type="gene ID" value="AVESA.00010b.r2.5DG0976290"/>
</dbReference>
<dbReference type="Proteomes" id="UP001732700">
    <property type="component" value="Chromosome 5D"/>
</dbReference>
<protein>
    <submittedName>
        <fullName evidence="1">Uncharacterized protein</fullName>
    </submittedName>
</protein>